<keyword evidence="1" id="KW-0812">Transmembrane</keyword>
<name>A0ABQ6DVR2_9GAMM</name>
<keyword evidence="3" id="KW-1185">Reference proteome</keyword>
<organism evidence="2 3">
    <name type="scientific">Psychromonas marina</name>
    <dbReference type="NCBI Taxonomy" id="88364"/>
    <lineage>
        <taxon>Bacteria</taxon>
        <taxon>Pseudomonadati</taxon>
        <taxon>Pseudomonadota</taxon>
        <taxon>Gammaproteobacteria</taxon>
        <taxon>Alteromonadales</taxon>
        <taxon>Psychromonadaceae</taxon>
        <taxon>Psychromonas</taxon>
    </lineage>
</organism>
<reference evidence="3" key="1">
    <citation type="journal article" date="2019" name="Int. J. Syst. Evol. Microbiol.">
        <title>The Global Catalogue of Microorganisms (GCM) 10K type strain sequencing project: providing services to taxonomists for standard genome sequencing and annotation.</title>
        <authorList>
            <consortium name="The Broad Institute Genomics Platform"/>
            <consortium name="The Broad Institute Genome Sequencing Center for Infectious Disease"/>
            <person name="Wu L."/>
            <person name="Ma J."/>
        </authorList>
    </citation>
    <scope>NUCLEOTIDE SEQUENCE [LARGE SCALE GENOMIC DNA]</scope>
    <source>
        <strain evidence="3">NBRC 103166</strain>
    </source>
</reference>
<sequence>MKDNKKSWFKQFWPWFLIGLPMVAVIGSVNLLFTAMDNKPHMVVDDYYAEGKAINNDFALINKAKELNIHASVKQTEKQLLISLQGVADKSSISFSLYHSTLAERDISAMLTADANGDYQFQSDQDLTGKWKLRIEPFDKSWRLQKTITLPRDTFKL</sequence>
<evidence type="ECO:0000313" key="3">
    <source>
        <dbReference type="Proteomes" id="UP001157353"/>
    </source>
</evidence>
<dbReference type="Pfam" id="PF05751">
    <property type="entry name" value="FixH"/>
    <property type="match status" value="1"/>
</dbReference>
<evidence type="ECO:0000256" key="1">
    <source>
        <dbReference type="SAM" id="Phobius"/>
    </source>
</evidence>
<evidence type="ECO:0008006" key="4">
    <source>
        <dbReference type="Google" id="ProtNLM"/>
    </source>
</evidence>
<keyword evidence="1" id="KW-0472">Membrane</keyword>
<evidence type="ECO:0000313" key="2">
    <source>
        <dbReference type="EMBL" id="GLS89070.1"/>
    </source>
</evidence>
<dbReference type="EMBL" id="BSPQ01000001">
    <property type="protein sequence ID" value="GLS89070.1"/>
    <property type="molecule type" value="Genomic_DNA"/>
</dbReference>
<feature type="transmembrane region" description="Helical" evidence="1">
    <location>
        <begin position="12"/>
        <end position="33"/>
    </location>
</feature>
<dbReference type="RefSeq" id="WP_284202191.1">
    <property type="nucleotide sequence ID" value="NZ_BSPQ01000001.1"/>
</dbReference>
<gene>
    <name evidence="2" type="ORF">GCM10007916_01370</name>
</gene>
<dbReference type="InterPro" id="IPR008620">
    <property type="entry name" value="FixH"/>
</dbReference>
<comment type="caution">
    <text evidence="2">The sequence shown here is derived from an EMBL/GenBank/DDBJ whole genome shotgun (WGS) entry which is preliminary data.</text>
</comment>
<dbReference type="Proteomes" id="UP001157353">
    <property type="component" value="Unassembled WGS sequence"/>
</dbReference>
<protein>
    <recommendedName>
        <fullName evidence="4">Nitrogen fixation protein FixH</fullName>
    </recommendedName>
</protein>
<accession>A0ABQ6DVR2</accession>
<keyword evidence="1" id="KW-1133">Transmembrane helix</keyword>
<proteinExistence type="predicted"/>